<comment type="caution">
    <text evidence="1">The sequence shown here is derived from an EMBL/GenBank/DDBJ whole genome shotgun (WGS) entry which is preliminary data.</text>
</comment>
<gene>
    <name evidence="1" type="ORF">OSB04_025035</name>
</gene>
<dbReference type="AlphaFoldDB" id="A0AA38SUV2"/>
<protein>
    <recommendedName>
        <fullName evidence="3">Retrovirus-related Pol polyprotein from transposon TNT 1-94</fullName>
    </recommendedName>
</protein>
<sequence length="352" mass="40144">MNQIPIYCDSQSAIQITANPVQHSKTKHIDIRYHFIKDHVEKGNIELYFVESDLQLADLFTKAFDEKRHFFLLSKLGMCGQSQRLLIISDQDSHRIRHRGYTVNTRRKLSSFQKDFKSTLSLLRRTRTATTFVSGHFPATLDLRSSIRLVLNDHEMALNTAADRALISEEDLRPITQNNEYVDLNSFPAQEPVILEILKVHPLAYALEATAEVPMIYLQQFWNTSRIVHHAGGRTLVGRVDQTELSVNLDDFHRILHLPTDSVEAPFEPIIDIPILFSEILAIGVMANPGQRLNGIFQVTNNMLPPLWATLFSIMNRCLSAKVKGIDKASTQLWHIIHSVIYGRRIDTAAQL</sequence>
<organism evidence="1 2">
    <name type="scientific">Centaurea solstitialis</name>
    <name type="common">yellow star-thistle</name>
    <dbReference type="NCBI Taxonomy" id="347529"/>
    <lineage>
        <taxon>Eukaryota</taxon>
        <taxon>Viridiplantae</taxon>
        <taxon>Streptophyta</taxon>
        <taxon>Embryophyta</taxon>
        <taxon>Tracheophyta</taxon>
        <taxon>Spermatophyta</taxon>
        <taxon>Magnoliopsida</taxon>
        <taxon>eudicotyledons</taxon>
        <taxon>Gunneridae</taxon>
        <taxon>Pentapetalae</taxon>
        <taxon>asterids</taxon>
        <taxon>campanulids</taxon>
        <taxon>Asterales</taxon>
        <taxon>Asteraceae</taxon>
        <taxon>Carduoideae</taxon>
        <taxon>Cardueae</taxon>
        <taxon>Centaureinae</taxon>
        <taxon>Centaurea</taxon>
    </lineage>
</organism>
<proteinExistence type="predicted"/>
<dbReference type="CDD" id="cd09272">
    <property type="entry name" value="RNase_HI_RT_Ty1"/>
    <property type="match status" value="1"/>
</dbReference>
<name>A0AA38SUV2_9ASTR</name>
<dbReference type="Proteomes" id="UP001172457">
    <property type="component" value="Chromosome 6"/>
</dbReference>
<keyword evidence="2" id="KW-1185">Reference proteome</keyword>
<evidence type="ECO:0000313" key="1">
    <source>
        <dbReference type="EMBL" id="KAJ9545328.1"/>
    </source>
</evidence>
<evidence type="ECO:0000313" key="2">
    <source>
        <dbReference type="Proteomes" id="UP001172457"/>
    </source>
</evidence>
<dbReference type="EMBL" id="JARYMX010000006">
    <property type="protein sequence ID" value="KAJ9545328.1"/>
    <property type="molecule type" value="Genomic_DNA"/>
</dbReference>
<accession>A0AA38SUV2</accession>
<evidence type="ECO:0008006" key="3">
    <source>
        <dbReference type="Google" id="ProtNLM"/>
    </source>
</evidence>
<reference evidence="1" key="1">
    <citation type="submission" date="2023-03" db="EMBL/GenBank/DDBJ databases">
        <title>Chromosome-scale reference genome and RAD-based genetic map of yellow starthistle (Centaurea solstitialis) reveal putative structural variation and QTLs associated with invader traits.</title>
        <authorList>
            <person name="Reatini B."/>
            <person name="Cang F.A."/>
            <person name="Jiang Q."/>
            <person name="Mckibben M.T.W."/>
            <person name="Barker M.S."/>
            <person name="Rieseberg L.H."/>
            <person name="Dlugosch K.M."/>
        </authorList>
    </citation>
    <scope>NUCLEOTIDE SEQUENCE</scope>
    <source>
        <strain evidence="1">CAN-66</strain>
        <tissue evidence="1">Leaf</tissue>
    </source>
</reference>